<dbReference type="RefSeq" id="XP_005757561.1">
    <property type="nucleotide sequence ID" value="XM_005757504.1"/>
</dbReference>
<keyword evidence="2" id="KW-1185">Reference proteome</keyword>
<reference evidence="2" key="1">
    <citation type="journal article" date="2013" name="Nature">
        <title>Pan genome of the phytoplankton Emiliania underpins its global distribution.</title>
        <authorList>
            <person name="Read B.A."/>
            <person name="Kegel J."/>
            <person name="Klute M.J."/>
            <person name="Kuo A."/>
            <person name="Lefebvre S.C."/>
            <person name="Maumus F."/>
            <person name="Mayer C."/>
            <person name="Miller J."/>
            <person name="Monier A."/>
            <person name="Salamov A."/>
            <person name="Young J."/>
            <person name="Aguilar M."/>
            <person name="Claverie J.M."/>
            <person name="Frickenhaus S."/>
            <person name="Gonzalez K."/>
            <person name="Herman E.K."/>
            <person name="Lin Y.C."/>
            <person name="Napier J."/>
            <person name="Ogata H."/>
            <person name="Sarno A.F."/>
            <person name="Shmutz J."/>
            <person name="Schroeder D."/>
            <person name="de Vargas C."/>
            <person name="Verret F."/>
            <person name="von Dassow P."/>
            <person name="Valentin K."/>
            <person name="Van de Peer Y."/>
            <person name="Wheeler G."/>
            <person name="Dacks J.B."/>
            <person name="Delwiche C.F."/>
            <person name="Dyhrman S.T."/>
            <person name="Glockner G."/>
            <person name="John U."/>
            <person name="Richards T."/>
            <person name="Worden A.Z."/>
            <person name="Zhang X."/>
            <person name="Grigoriev I.V."/>
            <person name="Allen A.E."/>
            <person name="Bidle K."/>
            <person name="Borodovsky M."/>
            <person name="Bowler C."/>
            <person name="Brownlee C."/>
            <person name="Cock J.M."/>
            <person name="Elias M."/>
            <person name="Gladyshev V.N."/>
            <person name="Groth M."/>
            <person name="Guda C."/>
            <person name="Hadaegh A."/>
            <person name="Iglesias-Rodriguez M.D."/>
            <person name="Jenkins J."/>
            <person name="Jones B.M."/>
            <person name="Lawson T."/>
            <person name="Leese F."/>
            <person name="Lindquist E."/>
            <person name="Lobanov A."/>
            <person name="Lomsadze A."/>
            <person name="Malik S.B."/>
            <person name="Marsh M.E."/>
            <person name="Mackinder L."/>
            <person name="Mock T."/>
            <person name="Mueller-Roeber B."/>
            <person name="Pagarete A."/>
            <person name="Parker M."/>
            <person name="Probert I."/>
            <person name="Quesneville H."/>
            <person name="Raines C."/>
            <person name="Rensing S.A."/>
            <person name="Riano-Pachon D.M."/>
            <person name="Richier S."/>
            <person name="Rokitta S."/>
            <person name="Shiraiwa Y."/>
            <person name="Soanes D.M."/>
            <person name="van der Giezen M."/>
            <person name="Wahlund T.M."/>
            <person name="Williams B."/>
            <person name="Wilson W."/>
            <person name="Wolfe G."/>
            <person name="Wurch L.L."/>
        </authorList>
    </citation>
    <scope>NUCLEOTIDE SEQUENCE</scope>
</reference>
<dbReference type="PaxDb" id="2903-EOD05132"/>
<protein>
    <submittedName>
        <fullName evidence="1">Uncharacterized protein</fullName>
    </submittedName>
</protein>
<evidence type="ECO:0000313" key="1">
    <source>
        <dbReference type="EnsemblProtists" id="EOD05132"/>
    </source>
</evidence>
<evidence type="ECO:0000313" key="2">
    <source>
        <dbReference type="Proteomes" id="UP000013827"/>
    </source>
</evidence>
<dbReference type="Proteomes" id="UP000013827">
    <property type="component" value="Unassembled WGS sequence"/>
</dbReference>
<accession>A0A0D3I1J7</accession>
<dbReference type="EnsemblProtists" id="EOD05132">
    <property type="protein sequence ID" value="EOD05132"/>
    <property type="gene ID" value="EMIHUDRAFT_359961"/>
</dbReference>
<reference evidence="1" key="2">
    <citation type="submission" date="2024-10" db="UniProtKB">
        <authorList>
            <consortium name="EnsemblProtists"/>
        </authorList>
    </citation>
    <scope>IDENTIFICATION</scope>
</reference>
<dbReference type="KEGG" id="ehx:EMIHUDRAFT_361610"/>
<sequence length="100" mass="10071">MEVLTKSLAVAGAFVAGAAAAGALYTYLHGPKPIVEKPTAEPVHAPNLRLRGGGASDPEGVMKVIINFAAAQSIRAVLGSLAIGAYIVGKPLILTVPPAD</sequence>
<dbReference type="RefSeq" id="XP_005791231.1">
    <property type="nucleotide sequence ID" value="XM_005791174.1"/>
</dbReference>
<dbReference type="GeneID" id="17251259"/>
<name>A0A0D3I1J7_EMIH1</name>
<dbReference type="EnsemblProtists" id="EOD38802">
    <property type="protein sequence ID" value="EOD38802"/>
    <property type="gene ID" value="EMIHUDRAFT_361610"/>
</dbReference>
<proteinExistence type="predicted"/>
<dbReference type="HOGENOM" id="CLU_2311459_0_0_1"/>
<organism evidence="1 2">
    <name type="scientific">Emiliania huxleyi (strain CCMP1516)</name>
    <dbReference type="NCBI Taxonomy" id="280463"/>
    <lineage>
        <taxon>Eukaryota</taxon>
        <taxon>Haptista</taxon>
        <taxon>Haptophyta</taxon>
        <taxon>Prymnesiophyceae</taxon>
        <taxon>Isochrysidales</taxon>
        <taxon>Noelaerhabdaceae</taxon>
        <taxon>Emiliania</taxon>
    </lineage>
</organism>
<dbReference type="AlphaFoldDB" id="A0A0D3I1J7"/>
<dbReference type="GeneID" id="17284073"/>
<dbReference type="KEGG" id="ehx:EMIHUDRAFT_359961"/>